<dbReference type="RefSeq" id="XP_001880348.1">
    <property type="nucleotide sequence ID" value="XM_001880313.1"/>
</dbReference>
<gene>
    <name evidence="3" type="ORF">LACBIDRAFT_184628</name>
</gene>
<dbReference type="NCBIfam" id="TIGR01226">
    <property type="entry name" value="phe_am_lyase"/>
    <property type="match status" value="1"/>
</dbReference>
<dbReference type="STRING" id="486041.B0D882"/>
<dbReference type="GO" id="GO:0005737">
    <property type="term" value="C:cytoplasm"/>
    <property type="evidence" value="ECO:0007669"/>
    <property type="project" value="InterPro"/>
</dbReference>
<proteinExistence type="inferred from homology"/>
<dbReference type="SUPFAM" id="SSF48557">
    <property type="entry name" value="L-aspartase-like"/>
    <property type="match status" value="1"/>
</dbReference>
<dbReference type="Gene3D" id="1.10.274.20">
    <property type="entry name" value="Phenylalanine ammonia-lyase 1, domain 3"/>
    <property type="match status" value="1"/>
</dbReference>
<dbReference type="HOGENOM" id="CLU_014801_3_1_1"/>
<dbReference type="InterPro" id="IPR001106">
    <property type="entry name" value="Aromatic_Lyase"/>
</dbReference>
<dbReference type="EMBL" id="DS547100">
    <property type="protein sequence ID" value="EDR09035.1"/>
    <property type="molecule type" value="Genomic_DNA"/>
</dbReference>
<dbReference type="InParanoid" id="B0D882"/>
<name>B0D882_LACBS</name>
<dbReference type="Gene3D" id="1.20.200.10">
    <property type="entry name" value="Fumarase/aspartase (Central domain)"/>
    <property type="match status" value="1"/>
</dbReference>
<accession>B0D882</accession>
<dbReference type="InterPro" id="IPR008948">
    <property type="entry name" value="L-Aspartase-like"/>
</dbReference>
<evidence type="ECO:0000256" key="2">
    <source>
        <dbReference type="RuleBase" id="RU003954"/>
    </source>
</evidence>
<dbReference type="PANTHER" id="PTHR10362">
    <property type="entry name" value="HISTIDINE AMMONIA-LYASE"/>
    <property type="match status" value="1"/>
</dbReference>
<reference evidence="3 4" key="1">
    <citation type="journal article" date="2008" name="Nature">
        <title>The genome of Laccaria bicolor provides insights into mycorrhizal symbiosis.</title>
        <authorList>
            <person name="Martin F."/>
            <person name="Aerts A."/>
            <person name="Ahren D."/>
            <person name="Brun A."/>
            <person name="Danchin E.G.J."/>
            <person name="Duchaussoy F."/>
            <person name="Gibon J."/>
            <person name="Kohler A."/>
            <person name="Lindquist E."/>
            <person name="Pereda V."/>
            <person name="Salamov A."/>
            <person name="Shapiro H.J."/>
            <person name="Wuyts J."/>
            <person name="Blaudez D."/>
            <person name="Buee M."/>
            <person name="Brokstein P."/>
            <person name="Canbaeck B."/>
            <person name="Cohen D."/>
            <person name="Courty P.E."/>
            <person name="Coutinho P.M."/>
            <person name="Delaruelle C."/>
            <person name="Detter J.C."/>
            <person name="Deveau A."/>
            <person name="DiFazio S."/>
            <person name="Duplessis S."/>
            <person name="Fraissinet-Tachet L."/>
            <person name="Lucic E."/>
            <person name="Frey-Klett P."/>
            <person name="Fourrey C."/>
            <person name="Feussner I."/>
            <person name="Gay G."/>
            <person name="Grimwood J."/>
            <person name="Hoegger P.J."/>
            <person name="Jain P."/>
            <person name="Kilaru S."/>
            <person name="Labbe J."/>
            <person name="Lin Y.C."/>
            <person name="Legue V."/>
            <person name="Le Tacon F."/>
            <person name="Marmeisse R."/>
            <person name="Melayah D."/>
            <person name="Montanini B."/>
            <person name="Muratet M."/>
            <person name="Nehls U."/>
            <person name="Niculita-Hirzel H."/>
            <person name="Oudot-Le Secq M.P."/>
            <person name="Peter M."/>
            <person name="Quesneville H."/>
            <person name="Rajashekar B."/>
            <person name="Reich M."/>
            <person name="Rouhier N."/>
            <person name="Schmutz J."/>
            <person name="Yin T."/>
            <person name="Chalot M."/>
            <person name="Henrissat B."/>
            <person name="Kuees U."/>
            <person name="Lucas S."/>
            <person name="Van de Peer Y."/>
            <person name="Podila G.K."/>
            <person name="Polle A."/>
            <person name="Pukkila P.J."/>
            <person name="Richardson P.M."/>
            <person name="Rouze P."/>
            <person name="Sanders I.R."/>
            <person name="Stajich J.E."/>
            <person name="Tunlid A."/>
            <person name="Tuskan G."/>
            <person name="Grigoriev I.V."/>
        </authorList>
    </citation>
    <scope>NUCLEOTIDE SEQUENCE [LARGE SCALE GENOMIC DNA]</scope>
    <source>
        <strain evidence="4">S238N-H82 / ATCC MYA-4686</strain>
    </source>
</reference>
<dbReference type="Proteomes" id="UP000001194">
    <property type="component" value="Unassembled WGS sequence"/>
</dbReference>
<dbReference type="GeneID" id="6075860"/>
<dbReference type="KEGG" id="lbc:LACBIDRAFT_184628"/>
<dbReference type="PROSITE" id="PS00488">
    <property type="entry name" value="PAL_HISTIDASE"/>
    <property type="match status" value="1"/>
</dbReference>
<dbReference type="OrthoDB" id="10051290at2759"/>
<dbReference type="CDD" id="cd00332">
    <property type="entry name" value="PAL-HAL"/>
    <property type="match status" value="1"/>
</dbReference>
<dbReference type="Pfam" id="PF00221">
    <property type="entry name" value="Lyase_aromatic"/>
    <property type="match status" value="1"/>
</dbReference>
<dbReference type="InterPro" id="IPR023144">
    <property type="entry name" value="Phe_NH3-lyase_shielding_dom_sf"/>
</dbReference>
<dbReference type="AlphaFoldDB" id="B0D882"/>
<comment type="similarity">
    <text evidence="1 2">Belongs to the PAL/histidase family.</text>
</comment>
<dbReference type="GO" id="GO:0016841">
    <property type="term" value="F:ammonia-lyase activity"/>
    <property type="evidence" value="ECO:0007669"/>
    <property type="project" value="InterPro"/>
</dbReference>
<dbReference type="Gene3D" id="1.10.275.10">
    <property type="entry name" value="Fumarase/aspartase (N-terminal domain)"/>
    <property type="match status" value="1"/>
</dbReference>
<evidence type="ECO:0000313" key="3">
    <source>
        <dbReference type="EMBL" id="EDR09035.1"/>
    </source>
</evidence>
<dbReference type="InterPro" id="IPR024083">
    <property type="entry name" value="Fumarase/histidase_N"/>
</dbReference>
<keyword evidence="4" id="KW-1185">Reference proteome</keyword>
<evidence type="ECO:0000313" key="4">
    <source>
        <dbReference type="Proteomes" id="UP000001194"/>
    </source>
</evidence>
<dbReference type="InterPro" id="IPR022313">
    <property type="entry name" value="Phe/His_NH3-lyase_AS"/>
</dbReference>
<dbReference type="InterPro" id="IPR005922">
    <property type="entry name" value="Phe_NH3-lyase"/>
</dbReference>
<evidence type="ECO:0000256" key="1">
    <source>
        <dbReference type="ARBA" id="ARBA00007238"/>
    </source>
</evidence>
<organism evidence="4">
    <name type="scientific">Laccaria bicolor (strain S238N-H82 / ATCC MYA-4686)</name>
    <name type="common">Bicoloured deceiver</name>
    <name type="synonym">Laccaria laccata var. bicolor</name>
    <dbReference type="NCBI Taxonomy" id="486041"/>
    <lineage>
        <taxon>Eukaryota</taxon>
        <taxon>Fungi</taxon>
        <taxon>Dikarya</taxon>
        <taxon>Basidiomycota</taxon>
        <taxon>Agaricomycotina</taxon>
        <taxon>Agaricomycetes</taxon>
        <taxon>Agaricomycetidae</taxon>
        <taxon>Agaricales</taxon>
        <taxon>Agaricineae</taxon>
        <taxon>Hydnangiaceae</taxon>
        <taxon>Laccaria</taxon>
    </lineage>
</organism>
<keyword evidence="2" id="KW-0456">Lyase</keyword>
<sequence length="730" mass="78422">MVLDDILDSGLKRLAPVVQAPPPKATTLLSKFVDSHRELESYRNGKTVKIDGQTLSTAAVVAAARYSAKIELDDSSAVQERVLKSRKVIVDKVESGASVYGLSTGFGGSADTRTDQPLLLGHALLQHQHIGVTPSSTQPLDVLPLTDPTTSTVMPESWVRGAMLIRMNSLIRGHSGVRWELIEKMKELFAANITPVVPLRGSISASGDLSPLSYIAGALVGNSSIQVFHGPPSFHGRQVSSSGDALLKHKIEPISLASKEHLGILNGTAFSASVGALAVNEAVHMCLLAQVCTAMGTEALKGTTGSYASFIHAVARPHPGQVECAQNIWNLLQGSRLAQQHEEQEEVTLEEDRYSLRQDRYPLRTSPQFLGPQIEDILAAQSAITQECNSSTIHVATDNPLIDGDSGEIHHGGNFQAMAVTNAMEKTRLALHHIGKLLFAQSTELCNPAMNNGLPPSLAASDPSLDYHGKGADIATAAYVAELGYLANPVSTHIQSAEMHNQAVNSLALISARATITSLEVLSMLTATYLYLLCQALDLRALQQEFICGLEDIIKEELTSIFDLYLTPAQHNTLLKRVIKTMEQSLDKTTTMDNADRMREVAGSTTTLLLDFLMGPDIVVVPGAESPLTLIPKFRANVASSASTLLDQLRKDYLSGDRGAAPATSLLGKTKAVYEFVRINLGVHMHGAENHGRFVNGVGADNLSIGQHISSIHEAIRDGKLQHVVLSLFA</sequence>
<protein>
    <submittedName>
        <fullName evidence="3">Predicted protein</fullName>
    </submittedName>
</protein>
<dbReference type="GO" id="GO:0006559">
    <property type="term" value="P:L-phenylalanine catabolic process"/>
    <property type="evidence" value="ECO:0007669"/>
    <property type="project" value="InterPro"/>
</dbReference>